<dbReference type="GO" id="GO:0003677">
    <property type="term" value="F:DNA binding"/>
    <property type="evidence" value="ECO:0007669"/>
    <property type="project" value="InterPro"/>
</dbReference>
<dbReference type="InterPro" id="IPR027805">
    <property type="entry name" value="Transposase_HTH_dom"/>
</dbReference>
<dbReference type="GO" id="GO:0006313">
    <property type="term" value="P:DNA transposition"/>
    <property type="evidence" value="ECO:0007669"/>
    <property type="project" value="InterPro"/>
</dbReference>
<accession>A0A177HVT6</accession>
<evidence type="ECO:0000259" key="2">
    <source>
        <dbReference type="Pfam" id="PF13613"/>
    </source>
</evidence>
<evidence type="ECO:0000259" key="1">
    <source>
        <dbReference type="Pfam" id="PF01609"/>
    </source>
</evidence>
<sequence length="257" mass="28530">MILAVAGVITASEPSWIAPFAGLSPRAFGKLMTQLRREGGDAPGRPWKLSLEDRVLLVAAYWHTNLTLRQLAPLFGVSKSTADRVIDHLGPRLALAPRRRFAKDAVLIVDGTLVSTRDHQVAEQSKNHRYSTNHQVVIDADTRLVVVVGRPLPGNRNDCRAWAESGAQQAVGNTTTIADGGYLGTGLIMPHRRRKGEELPDWKQAHNRSHKRVRARVEHAFARMKTWKILRDCRLRGDGVRHAMHGVARLHNLALTG</sequence>
<dbReference type="Proteomes" id="UP000077381">
    <property type="component" value="Unassembled WGS sequence"/>
</dbReference>
<feature type="domain" description="Transposase Helix-turn-helix" evidence="2">
    <location>
        <begin position="47"/>
        <end position="94"/>
    </location>
</feature>
<dbReference type="GO" id="GO:0004803">
    <property type="term" value="F:transposase activity"/>
    <property type="evidence" value="ECO:0007669"/>
    <property type="project" value="InterPro"/>
</dbReference>
<reference evidence="3 4" key="1">
    <citation type="submission" date="2015-12" db="EMBL/GenBank/DDBJ databases">
        <title>Genome sequence of Streptomyces sp. G25.</title>
        <authorList>
            <person name="Poehlein A."/>
            <person name="Roettig A."/>
            <person name="Hiessl S."/>
            <person name="Hauschild P."/>
            <person name="Schauer J."/>
            <person name="Madkour M.H."/>
            <person name="Al-Ansari A.M."/>
            <person name="Almakishah N.H."/>
            <person name="Steinbuechel A."/>
            <person name="Daniel R."/>
        </authorList>
    </citation>
    <scope>NUCLEOTIDE SEQUENCE [LARGE SCALE GENOMIC DNA]</scope>
    <source>
        <strain evidence="4">G25(2015)</strain>
    </source>
</reference>
<dbReference type="EMBL" id="LOHS01000066">
    <property type="protein sequence ID" value="OAH14334.1"/>
    <property type="molecule type" value="Genomic_DNA"/>
</dbReference>
<evidence type="ECO:0000313" key="3">
    <source>
        <dbReference type="EMBL" id="OAH14334.1"/>
    </source>
</evidence>
<dbReference type="InterPro" id="IPR002559">
    <property type="entry name" value="Transposase_11"/>
</dbReference>
<feature type="domain" description="Transposase IS4-like" evidence="1">
    <location>
        <begin position="103"/>
        <end position="253"/>
    </location>
</feature>
<name>A0A177HVT6_9ACTN</name>
<dbReference type="Pfam" id="PF01609">
    <property type="entry name" value="DDE_Tnp_1"/>
    <property type="match status" value="1"/>
</dbReference>
<proteinExistence type="predicted"/>
<keyword evidence="4" id="KW-1185">Reference proteome</keyword>
<dbReference type="AlphaFoldDB" id="A0A177HVT6"/>
<gene>
    <name evidence="3" type="ORF">STSP_22810</name>
</gene>
<protein>
    <submittedName>
        <fullName evidence="3">Transposase DDE domain protein</fullName>
    </submittedName>
</protein>
<evidence type="ECO:0000313" key="4">
    <source>
        <dbReference type="Proteomes" id="UP000077381"/>
    </source>
</evidence>
<dbReference type="STRING" id="1716141.STSP_22810"/>
<organism evidence="3 4">
    <name type="scientific">Streptomyces jeddahensis</name>
    <dbReference type="NCBI Taxonomy" id="1716141"/>
    <lineage>
        <taxon>Bacteria</taxon>
        <taxon>Bacillati</taxon>
        <taxon>Actinomycetota</taxon>
        <taxon>Actinomycetes</taxon>
        <taxon>Kitasatosporales</taxon>
        <taxon>Streptomycetaceae</taxon>
        <taxon>Streptomyces</taxon>
    </lineage>
</organism>
<dbReference type="Pfam" id="PF13613">
    <property type="entry name" value="HTH_Tnp_4"/>
    <property type="match status" value="1"/>
</dbReference>
<comment type="caution">
    <text evidence="3">The sequence shown here is derived from an EMBL/GenBank/DDBJ whole genome shotgun (WGS) entry which is preliminary data.</text>
</comment>
<dbReference type="PATRIC" id="fig|1716141.3.peg.2401"/>